<comment type="caution">
    <text evidence="3">The sequence shown here is derived from an EMBL/GenBank/DDBJ whole genome shotgun (WGS) entry which is preliminary data.</text>
</comment>
<dbReference type="PANTHER" id="PTHR31143:SF2">
    <property type="entry name" value="FR47-LIKE DOMAIN-CONTAINING PROTEIN-RELATED"/>
    <property type="match status" value="1"/>
</dbReference>
<dbReference type="CDD" id="cd04301">
    <property type="entry name" value="NAT_SF"/>
    <property type="match status" value="1"/>
</dbReference>
<accession>A0A4R7ZPS2</accession>
<evidence type="ECO:0000313" key="3">
    <source>
        <dbReference type="EMBL" id="TDW19923.1"/>
    </source>
</evidence>
<proteinExistence type="predicted"/>
<sequence>MKQHKRYQTSIILLLVCFAFIYKGIRDAQTPMIVIGVFLAIYATIRIVLLLTLSNVAQQEIVEDSDMTSAYLRTNYERYIEMYILYKKGECEVLYEENDGLLLLSHADDMYYASAKNKQAAMDILQLIPQDYHGLCVCDDIFIECIDSYITYGTKFNSYNLVYEKQEKAVLTNTTIRIQPLTEKDIEIVKQTYSNPIYDQPGYIASCIKNGMLGAYVDDKLAGYIGLHNSGAIGLLEVFEDYRQQGIAKTLVASMINHCLETKQIAYTQVQQKNETSLQLQEKLGFTKADKPCVWIFKKEMETLHE</sequence>
<reference evidence="3 4" key="1">
    <citation type="submission" date="2019-03" db="EMBL/GenBank/DDBJ databases">
        <title>Genomic Encyclopedia of Type Strains, Phase IV (KMG-IV): sequencing the most valuable type-strain genomes for metagenomic binning, comparative biology and taxonomic classification.</title>
        <authorList>
            <person name="Goeker M."/>
        </authorList>
    </citation>
    <scope>NUCLEOTIDE SEQUENCE [LARGE SCALE GENOMIC DNA]</scope>
    <source>
        <strain evidence="3 4">DSM 28867</strain>
    </source>
</reference>
<dbReference type="RefSeq" id="WP_134169418.1">
    <property type="nucleotide sequence ID" value="NZ_SODD01000016.1"/>
</dbReference>
<feature type="transmembrane region" description="Helical" evidence="1">
    <location>
        <begin position="31"/>
        <end position="53"/>
    </location>
</feature>
<organism evidence="3 4">
    <name type="scientific">Breznakia blatticola</name>
    <dbReference type="NCBI Taxonomy" id="1754012"/>
    <lineage>
        <taxon>Bacteria</taxon>
        <taxon>Bacillati</taxon>
        <taxon>Bacillota</taxon>
        <taxon>Erysipelotrichia</taxon>
        <taxon>Erysipelotrichales</taxon>
        <taxon>Erysipelotrichaceae</taxon>
        <taxon>Breznakia</taxon>
    </lineage>
</organism>
<evidence type="ECO:0000259" key="2">
    <source>
        <dbReference type="PROSITE" id="PS51186"/>
    </source>
</evidence>
<dbReference type="Proteomes" id="UP000294743">
    <property type="component" value="Unassembled WGS sequence"/>
</dbReference>
<keyword evidence="1" id="KW-0472">Membrane</keyword>
<evidence type="ECO:0000256" key="1">
    <source>
        <dbReference type="SAM" id="Phobius"/>
    </source>
</evidence>
<protein>
    <submittedName>
        <fullName evidence="3">Acetyltransferase (GNAT) family protein</fullName>
    </submittedName>
</protein>
<dbReference type="Pfam" id="PF13673">
    <property type="entry name" value="Acetyltransf_10"/>
    <property type="match status" value="1"/>
</dbReference>
<dbReference type="OrthoDB" id="3185958at2"/>
<feature type="domain" description="N-acetyltransferase" evidence="2">
    <location>
        <begin position="176"/>
        <end position="306"/>
    </location>
</feature>
<name>A0A4R7ZPS2_9FIRM</name>
<dbReference type="PANTHER" id="PTHR31143">
    <property type="match status" value="1"/>
</dbReference>
<keyword evidence="4" id="KW-1185">Reference proteome</keyword>
<dbReference type="EMBL" id="SODD01000016">
    <property type="protein sequence ID" value="TDW19923.1"/>
    <property type="molecule type" value="Genomic_DNA"/>
</dbReference>
<keyword evidence="1" id="KW-1133">Transmembrane helix</keyword>
<dbReference type="PROSITE" id="PS51186">
    <property type="entry name" value="GNAT"/>
    <property type="match status" value="1"/>
</dbReference>
<gene>
    <name evidence="3" type="ORF">EDD63_11621</name>
</gene>
<dbReference type="Gene3D" id="3.40.630.30">
    <property type="match status" value="1"/>
</dbReference>
<dbReference type="AlphaFoldDB" id="A0A4R7ZPS2"/>
<keyword evidence="3" id="KW-0808">Transferase</keyword>
<dbReference type="SUPFAM" id="SSF55729">
    <property type="entry name" value="Acyl-CoA N-acyltransferases (Nat)"/>
    <property type="match status" value="1"/>
</dbReference>
<dbReference type="InterPro" id="IPR016181">
    <property type="entry name" value="Acyl_CoA_acyltransferase"/>
</dbReference>
<dbReference type="GO" id="GO:0016747">
    <property type="term" value="F:acyltransferase activity, transferring groups other than amino-acyl groups"/>
    <property type="evidence" value="ECO:0007669"/>
    <property type="project" value="InterPro"/>
</dbReference>
<evidence type="ECO:0000313" key="4">
    <source>
        <dbReference type="Proteomes" id="UP000294743"/>
    </source>
</evidence>
<keyword evidence="1" id="KW-0812">Transmembrane</keyword>
<dbReference type="InterPro" id="IPR000182">
    <property type="entry name" value="GNAT_dom"/>
</dbReference>
<dbReference type="InterPro" id="IPR027365">
    <property type="entry name" value="GNAT_acetyltra_YdfB-like"/>
</dbReference>
<feature type="transmembrane region" description="Helical" evidence="1">
    <location>
        <begin position="7"/>
        <end position="25"/>
    </location>
</feature>